<dbReference type="AlphaFoldDB" id="A0A2Z7CGA9"/>
<organism evidence="1 2">
    <name type="scientific">Dorcoceras hygrometricum</name>
    <dbReference type="NCBI Taxonomy" id="472368"/>
    <lineage>
        <taxon>Eukaryota</taxon>
        <taxon>Viridiplantae</taxon>
        <taxon>Streptophyta</taxon>
        <taxon>Embryophyta</taxon>
        <taxon>Tracheophyta</taxon>
        <taxon>Spermatophyta</taxon>
        <taxon>Magnoliopsida</taxon>
        <taxon>eudicotyledons</taxon>
        <taxon>Gunneridae</taxon>
        <taxon>Pentapetalae</taxon>
        <taxon>asterids</taxon>
        <taxon>lamiids</taxon>
        <taxon>Lamiales</taxon>
        <taxon>Gesneriaceae</taxon>
        <taxon>Didymocarpoideae</taxon>
        <taxon>Trichosporeae</taxon>
        <taxon>Loxocarpinae</taxon>
        <taxon>Dorcoceras</taxon>
    </lineage>
</organism>
<evidence type="ECO:0000313" key="2">
    <source>
        <dbReference type="Proteomes" id="UP000250235"/>
    </source>
</evidence>
<sequence length="143" mass="16006">MSPVMPDLLVRADLIWTPCWRSGESGSRSRATFGKSYSQPSSYYNQHFEYHILVCTGIGKPVHCVTLNGSGIQLAVGSQLIVNQKTHFSDLSIGPCIGYPRTRASGESSTTKHRLHMLRDLTQSRHLMTLTDRSKLFRPSELL</sequence>
<gene>
    <name evidence="1" type="ORF">F511_30688</name>
</gene>
<keyword evidence="2" id="KW-1185">Reference proteome</keyword>
<reference evidence="1 2" key="1">
    <citation type="journal article" date="2015" name="Proc. Natl. Acad. Sci. U.S.A.">
        <title>The resurrection genome of Boea hygrometrica: A blueprint for survival of dehydration.</title>
        <authorList>
            <person name="Xiao L."/>
            <person name="Yang G."/>
            <person name="Zhang L."/>
            <person name="Yang X."/>
            <person name="Zhao S."/>
            <person name="Ji Z."/>
            <person name="Zhou Q."/>
            <person name="Hu M."/>
            <person name="Wang Y."/>
            <person name="Chen M."/>
            <person name="Xu Y."/>
            <person name="Jin H."/>
            <person name="Xiao X."/>
            <person name="Hu G."/>
            <person name="Bao F."/>
            <person name="Hu Y."/>
            <person name="Wan P."/>
            <person name="Li L."/>
            <person name="Deng X."/>
            <person name="Kuang T."/>
            <person name="Xiang C."/>
            <person name="Zhu J.K."/>
            <person name="Oliver M.J."/>
            <person name="He Y."/>
        </authorList>
    </citation>
    <scope>NUCLEOTIDE SEQUENCE [LARGE SCALE GENOMIC DNA]</scope>
    <source>
        <strain evidence="2">cv. XS01</strain>
    </source>
</reference>
<dbReference type="Proteomes" id="UP000250235">
    <property type="component" value="Unassembled WGS sequence"/>
</dbReference>
<proteinExistence type="predicted"/>
<protein>
    <submittedName>
        <fullName evidence="1">Uncharacterized protein</fullName>
    </submittedName>
</protein>
<name>A0A2Z7CGA9_9LAMI</name>
<dbReference type="EMBL" id="KQ995710">
    <property type="protein sequence ID" value="KZV46111.1"/>
    <property type="molecule type" value="Genomic_DNA"/>
</dbReference>
<accession>A0A2Z7CGA9</accession>
<evidence type="ECO:0000313" key="1">
    <source>
        <dbReference type="EMBL" id="KZV46111.1"/>
    </source>
</evidence>